<feature type="region of interest" description="Disordered" evidence="10">
    <location>
        <begin position="598"/>
        <end position="715"/>
    </location>
</feature>
<evidence type="ECO:0000313" key="14">
    <source>
        <dbReference type="Proteomes" id="UP000786811"/>
    </source>
</evidence>
<dbReference type="InterPro" id="IPR000306">
    <property type="entry name" value="Znf_FYVE"/>
</dbReference>
<dbReference type="GO" id="GO:0005769">
    <property type="term" value="C:early endosome"/>
    <property type="evidence" value="ECO:0007669"/>
    <property type="project" value="TreeGrafter"/>
</dbReference>
<evidence type="ECO:0000256" key="5">
    <source>
        <dbReference type="ARBA" id="ARBA00022723"/>
    </source>
</evidence>
<dbReference type="Pfam" id="PF01363">
    <property type="entry name" value="FYVE"/>
    <property type="match status" value="1"/>
</dbReference>
<feature type="coiled-coil region" evidence="9">
    <location>
        <begin position="417"/>
        <end position="503"/>
    </location>
</feature>
<dbReference type="PANTHER" id="PTHR46275:SF1">
    <property type="entry name" value="HEPATOCYTE GROWTH FACTOR-REGULATED TYROSINE KINASE SUBSTRATE"/>
    <property type="match status" value="1"/>
</dbReference>
<dbReference type="GO" id="GO:0032456">
    <property type="term" value="P:endocytic recycling"/>
    <property type="evidence" value="ECO:0007669"/>
    <property type="project" value="TreeGrafter"/>
</dbReference>
<reference evidence="13" key="1">
    <citation type="submission" date="2021-04" db="EMBL/GenBank/DDBJ databases">
        <authorList>
            <person name="Chebbi M.A.C M."/>
        </authorList>
    </citation>
    <scope>NUCLEOTIDE SEQUENCE</scope>
</reference>
<feature type="compositionally biased region" description="Low complexity" evidence="10">
    <location>
        <begin position="630"/>
        <end position="639"/>
    </location>
</feature>
<evidence type="ECO:0000313" key="13">
    <source>
        <dbReference type="EMBL" id="CAG5093911.1"/>
    </source>
</evidence>
<evidence type="ECO:0000256" key="1">
    <source>
        <dbReference type="ARBA" id="ARBA00004496"/>
    </source>
</evidence>
<gene>
    <name evidence="13" type="ORF">HICCMSTLAB_LOCUS7237</name>
</gene>
<evidence type="ECO:0000256" key="9">
    <source>
        <dbReference type="SAM" id="Coils"/>
    </source>
</evidence>
<feature type="compositionally biased region" description="Polar residues" evidence="10">
    <location>
        <begin position="579"/>
        <end position="592"/>
    </location>
</feature>
<dbReference type="InterPro" id="IPR024641">
    <property type="entry name" value="HRS_helical"/>
</dbReference>
<dbReference type="InterPro" id="IPR008942">
    <property type="entry name" value="ENTH_VHS"/>
</dbReference>
<dbReference type="SUPFAM" id="SSF57903">
    <property type="entry name" value="FYVE/PHD zinc finger"/>
    <property type="match status" value="1"/>
</dbReference>
<dbReference type="GO" id="GO:0031623">
    <property type="term" value="P:receptor internalization"/>
    <property type="evidence" value="ECO:0007669"/>
    <property type="project" value="TreeGrafter"/>
</dbReference>
<feature type="region of interest" description="Disordered" evidence="10">
    <location>
        <begin position="314"/>
        <end position="336"/>
    </location>
</feature>
<evidence type="ECO:0000256" key="2">
    <source>
        <dbReference type="ARBA" id="ARBA00015450"/>
    </source>
</evidence>
<dbReference type="InterPro" id="IPR017455">
    <property type="entry name" value="Znf_FYVE-rel"/>
</dbReference>
<dbReference type="CDD" id="cd22249">
    <property type="entry name" value="UDM1_RNF168_RNF169-like"/>
    <property type="match status" value="1"/>
</dbReference>
<dbReference type="InterPro" id="IPR002014">
    <property type="entry name" value="VHS_dom"/>
</dbReference>
<dbReference type="PROSITE" id="PS50179">
    <property type="entry name" value="VHS"/>
    <property type="match status" value="1"/>
</dbReference>
<protein>
    <recommendedName>
        <fullName evidence="2">Hepatocyte growth factor-regulated tyrosine kinase substrate</fullName>
    </recommendedName>
</protein>
<feature type="non-terminal residue" evidence="13">
    <location>
        <position position="715"/>
    </location>
</feature>
<keyword evidence="13" id="KW-0418">Kinase</keyword>
<dbReference type="SMART" id="SM00288">
    <property type="entry name" value="VHS"/>
    <property type="match status" value="1"/>
</dbReference>
<evidence type="ECO:0000256" key="4">
    <source>
        <dbReference type="ARBA" id="ARBA00022553"/>
    </source>
</evidence>
<dbReference type="InterPro" id="IPR017073">
    <property type="entry name" value="HGS/VPS27"/>
</dbReference>
<dbReference type="EMBL" id="CAJNRD030001120">
    <property type="protein sequence ID" value="CAG5093911.1"/>
    <property type="molecule type" value="Genomic_DNA"/>
</dbReference>
<keyword evidence="9" id="KW-0175">Coiled coil</keyword>
<keyword evidence="7" id="KW-0862">Zinc</keyword>
<keyword evidence="4" id="KW-0597">Phosphoprotein</keyword>
<dbReference type="CDD" id="cd21387">
    <property type="entry name" value="GAT_Hrs"/>
    <property type="match status" value="1"/>
</dbReference>
<keyword evidence="13" id="KW-0808">Transferase</keyword>
<feature type="domain" description="VHS" evidence="12">
    <location>
        <begin position="15"/>
        <end position="143"/>
    </location>
</feature>
<dbReference type="GO" id="GO:0043130">
    <property type="term" value="F:ubiquitin binding"/>
    <property type="evidence" value="ECO:0007669"/>
    <property type="project" value="InterPro"/>
</dbReference>
<dbReference type="InterPro" id="IPR003903">
    <property type="entry name" value="UIM_dom"/>
</dbReference>
<dbReference type="GO" id="GO:0008270">
    <property type="term" value="F:zinc ion binding"/>
    <property type="evidence" value="ECO:0007669"/>
    <property type="project" value="UniProtKB-KW"/>
</dbReference>
<feature type="compositionally biased region" description="Low complexity" evidence="10">
    <location>
        <begin position="693"/>
        <end position="707"/>
    </location>
</feature>
<dbReference type="SMART" id="SM00064">
    <property type="entry name" value="FYVE"/>
    <property type="match status" value="1"/>
</dbReference>
<evidence type="ECO:0000256" key="3">
    <source>
        <dbReference type="ARBA" id="ARBA00022490"/>
    </source>
</evidence>
<name>A0A8J2HG47_COTCN</name>
<feature type="compositionally biased region" description="Low complexity" evidence="10">
    <location>
        <begin position="263"/>
        <end position="272"/>
    </location>
</feature>
<comment type="caution">
    <text evidence="13">The sequence shown here is derived from an EMBL/GenBank/DDBJ whole genome shotgun (WGS) entry which is preliminary data.</text>
</comment>
<evidence type="ECO:0000256" key="8">
    <source>
        <dbReference type="PROSITE-ProRule" id="PRU00091"/>
    </source>
</evidence>
<evidence type="ECO:0000256" key="10">
    <source>
        <dbReference type="SAM" id="MobiDB-lite"/>
    </source>
</evidence>
<dbReference type="Pfam" id="PF00790">
    <property type="entry name" value="VHS"/>
    <property type="match status" value="1"/>
</dbReference>
<feature type="compositionally biased region" description="Basic and acidic residues" evidence="10">
    <location>
        <begin position="273"/>
        <end position="282"/>
    </location>
</feature>
<feature type="compositionally biased region" description="Low complexity" evidence="10">
    <location>
        <begin position="648"/>
        <end position="659"/>
    </location>
</feature>
<dbReference type="PROSITE" id="PS50178">
    <property type="entry name" value="ZF_FYVE"/>
    <property type="match status" value="1"/>
</dbReference>
<dbReference type="CDD" id="cd03569">
    <property type="entry name" value="VHS_Hrs"/>
    <property type="match status" value="1"/>
</dbReference>
<dbReference type="CDD" id="cd15720">
    <property type="entry name" value="FYVE_Hrs"/>
    <property type="match status" value="1"/>
</dbReference>
<dbReference type="Proteomes" id="UP000786811">
    <property type="component" value="Unassembled WGS sequence"/>
</dbReference>
<feature type="region of interest" description="Disordered" evidence="10">
    <location>
        <begin position="239"/>
        <end position="296"/>
    </location>
</feature>
<dbReference type="Gene3D" id="1.25.40.90">
    <property type="match status" value="1"/>
</dbReference>
<dbReference type="Gene3D" id="1.20.5.1940">
    <property type="match status" value="1"/>
</dbReference>
<feature type="compositionally biased region" description="Polar residues" evidence="10">
    <location>
        <begin position="662"/>
        <end position="674"/>
    </location>
</feature>
<feature type="region of interest" description="Disordered" evidence="10">
    <location>
        <begin position="573"/>
        <end position="592"/>
    </location>
</feature>
<dbReference type="Pfam" id="PF12210">
    <property type="entry name" value="Hrs_helical"/>
    <property type="match status" value="1"/>
</dbReference>
<evidence type="ECO:0000256" key="7">
    <source>
        <dbReference type="ARBA" id="ARBA00022833"/>
    </source>
</evidence>
<evidence type="ECO:0000259" key="11">
    <source>
        <dbReference type="PROSITE" id="PS50178"/>
    </source>
</evidence>
<dbReference type="GO" id="GO:0016301">
    <property type="term" value="F:kinase activity"/>
    <property type="evidence" value="ECO:0007669"/>
    <property type="project" value="UniProtKB-KW"/>
</dbReference>
<keyword evidence="14" id="KW-1185">Reference proteome</keyword>
<dbReference type="InterPro" id="IPR013083">
    <property type="entry name" value="Znf_RING/FYVE/PHD"/>
</dbReference>
<organism evidence="13 14">
    <name type="scientific">Cotesia congregata</name>
    <name type="common">Parasitoid wasp</name>
    <name type="synonym">Apanteles congregatus</name>
    <dbReference type="NCBI Taxonomy" id="51543"/>
    <lineage>
        <taxon>Eukaryota</taxon>
        <taxon>Metazoa</taxon>
        <taxon>Ecdysozoa</taxon>
        <taxon>Arthropoda</taxon>
        <taxon>Hexapoda</taxon>
        <taxon>Insecta</taxon>
        <taxon>Pterygota</taxon>
        <taxon>Neoptera</taxon>
        <taxon>Endopterygota</taxon>
        <taxon>Hymenoptera</taxon>
        <taxon>Apocrita</taxon>
        <taxon>Ichneumonoidea</taxon>
        <taxon>Braconidae</taxon>
        <taxon>Microgastrinae</taxon>
        <taxon>Cotesia</taxon>
    </lineage>
</organism>
<feature type="compositionally biased region" description="Polar residues" evidence="10">
    <location>
        <begin position="314"/>
        <end position="332"/>
    </location>
</feature>
<feature type="compositionally biased region" description="Gly residues" evidence="10">
    <location>
        <begin position="679"/>
        <end position="690"/>
    </location>
</feature>
<feature type="domain" description="FYVE-type" evidence="11">
    <location>
        <begin position="160"/>
        <end position="220"/>
    </location>
</feature>
<dbReference type="InterPro" id="IPR011011">
    <property type="entry name" value="Znf_FYVE_PHD"/>
</dbReference>
<dbReference type="PROSITE" id="PS50330">
    <property type="entry name" value="UIM"/>
    <property type="match status" value="1"/>
</dbReference>
<accession>A0A8J2HG47</accession>
<evidence type="ECO:0000256" key="6">
    <source>
        <dbReference type="ARBA" id="ARBA00022771"/>
    </source>
</evidence>
<dbReference type="AlphaFoldDB" id="A0A8J2HG47"/>
<keyword evidence="5" id="KW-0479">Metal-binding</keyword>
<sequence length="715" mass="79657">MFQRSPNFYQLLDKATSHLHLDPDWPTILQICDLIRQGDIQPKPALAAIKKKITNSNPHVSLFGLLVLESCVKNCGSLIHDEIGTKQYMEQLKELVKTTIHDDVKSKILGLIQAWAFAFRNSPKYTAVKDTMNIMKAEGYVFPELKESDAMFSADTAPEWADGEVCHRCRVAFGMVQRKHHCRACGQVFCGQCSSKTSTLPKFGIEKEVRVCDACYIVINKPSSASTKETDLPVEYLSSSLAQQQQVPPRKSEEELREEEELQLALALSQSEAEQKEKDKKRGPSPSKIHEEETDPELAKYLNRKYWEQRQIVNEEQTGGSRADVTSPSAPNIGSPMPQRIVVAKQQNGDIDVHLDEFVSNLRSQVEIFVNRMKSNSSRGRSIVNDSFFQTLFMNITAMHSRLLKYIQEHDDTRVYYEGLQDKLAQVKDARAALDDLREEHRNKLRREAEEAERQKQMQMAMKLDIMRKKKQEYLNYQRQLALQKIQERERELQMRQEQQKQQYMMGGYQTVPNYMGPSQGSPIRHVQYQVPGTNYNPMSPTSQGVYSYGPTSMGPYPMPNYSMAQMGSLPPHLMANMPATQDQPQSGPNESMIQQRENMAPASQPGMSGDISQAVPPAGASQIGPSQTGMHGPPGHMGIPQAPGSAQIPQGIPQQMPQHVTVGSNIPPSQAPGSIQMPGGGGGGGGGTNGASPQISQTQIPSQPIQYSASVVST</sequence>
<dbReference type="PANTHER" id="PTHR46275">
    <property type="entry name" value="HEPATOCYTE GROWTH FACTOR-REGULATED TYROSINE KINASE SUBSTRATE"/>
    <property type="match status" value="1"/>
</dbReference>
<dbReference type="GO" id="GO:0035091">
    <property type="term" value="F:phosphatidylinositol binding"/>
    <property type="evidence" value="ECO:0007669"/>
    <property type="project" value="InterPro"/>
</dbReference>
<evidence type="ECO:0000259" key="12">
    <source>
        <dbReference type="PROSITE" id="PS50179"/>
    </source>
</evidence>
<dbReference type="OrthoDB" id="957735at2759"/>
<comment type="subcellular location">
    <subcellularLocation>
        <location evidence="1">Cytoplasm</location>
    </subcellularLocation>
</comment>
<dbReference type="SUPFAM" id="SSF48464">
    <property type="entry name" value="ENTH/VHS domain"/>
    <property type="match status" value="1"/>
</dbReference>
<dbReference type="FunFam" id="3.30.40.10:FF:000028">
    <property type="entry name" value="Putative hepatocyte growth factor-regulated tyrosine kinase substrate"/>
    <property type="match status" value="1"/>
</dbReference>
<keyword evidence="6 8" id="KW-0863">Zinc-finger</keyword>
<dbReference type="Gene3D" id="3.30.40.10">
    <property type="entry name" value="Zinc/RING finger domain, C3HC4 (zinc finger)"/>
    <property type="match status" value="1"/>
</dbReference>
<proteinExistence type="predicted"/>
<dbReference type="PIRSF" id="PIRSF036956">
    <property type="entry name" value="Hrs_Vps27"/>
    <property type="match status" value="1"/>
</dbReference>
<keyword evidence="3" id="KW-0963">Cytoplasm</keyword>